<reference evidence="2 3" key="1">
    <citation type="journal article" date="2013" name="Nature">
        <title>Insights into bilaterian evolution from three spiralian genomes.</title>
        <authorList>
            <person name="Simakov O."/>
            <person name="Marletaz F."/>
            <person name="Cho S.J."/>
            <person name="Edsinger-Gonzales E."/>
            <person name="Havlak P."/>
            <person name="Hellsten U."/>
            <person name="Kuo D.H."/>
            <person name="Larsson T."/>
            <person name="Lv J."/>
            <person name="Arendt D."/>
            <person name="Savage R."/>
            <person name="Osoegawa K."/>
            <person name="de Jong P."/>
            <person name="Grimwood J."/>
            <person name="Chapman J.A."/>
            <person name="Shapiro H."/>
            <person name="Aerts A."/>
            <person name="Otillar R.P."/>
            <person name="Terry A.Y."/>
            <person name="Boore J.L."/>
            <person name="Grigoriev I.V."/>
            <person name="Lindberg D.R."/>
            <person name="Seaver E.C."/>
            <person name="Weisblat D.A."/>
            <person name="Putnam N.H."/>
            <person name="Rokhsar D.S."/>
        </authorList>
    </citation>
    <scope>NUCLEOTIDE SEQUENCE [LARGE SCALE GENOMIC DNA]</scope>
</reference>
<proteinExistence type="inferred from homology"/>
<dbReference type="OrthoDB" id="10260741at2759"/>
<dbReference type="KEGG" id="lgi:LOTGIDRAFT_68377"/>
<dbReference type="Gene3D" id="3.30.1140.40">
    <property type="entry name" value="Tctex-1"/>
    <property type="match status" value="1"/>
</dbReference>
<dbReference type="InterPro" id="IPR038586">
    <property type="entry name" value="Tctex-1-like_sf"/>
</dbReference>
<sequence>VKQLEKITERILSENLHNTDYNAIHCKEKSQLLASLIMDRIKNVVESSFKIVAAVSIGSLTEQPGMQFGSRCLWNKETDHFISVKYSNNHIFAVAMVYCLYFE</sequence>
<dbReference type="Pfam" id="PF03645">
    <property type="entry name" value="Tctex-1"/>
    <property type="match status" value="1"/>
</dbReference>
<dbReference type="CTD" id="20251864"/>
<dbReference type="GO" id="GO:0045505">
    <property type="term" value="F:dynein intermediate chain binding"/>
    <property type="evidence" value="ECO:0007669"/>
    <property type="project" value="TreeGrafter"/>
</dbReference>
<name>V4B3L9_LOTGI</name>
<keyword evidence="3" id="KW-1185">Reference proteome</keyword>
<dbReference type="GO" id="GO:0007018">
    <property type="term" value="P:microtubule-based movement"/>
    <property type="evidence" value="ECO:0007669"/>
    <property type="project" value="TreeGrafter"/>
</dbReference>
<dbReference type="InterPro" id="IPR005334">
    <property type="entry name" value="Tctex-1-like"/>
</dbReference>
<dbReference type="AlphaFoldDB" id="V4B3L9"/>
<evidence type="ECO:0000256" key="1">
    <source>
        <dbReference type="ARBA" id="ARBA00005361"/>
    </source>
</evidence>
<feature type="non-terminal residue" evidence="2">
    <location>
        <position position="103"/>
    </location>
</feature>
<gene>
    <name evidence="2" type="ORF">LOTGIDRAFT_68377</name>
</gene>
<evidence type="ECO:0000313" key="2">
    <source>
        <dbReference type="EMBL" id="ESP01966.1"/>
    </source>
</evidence>
<dbReference type="GeneID" id="20251864"/>
<dbReference type="EMBL" id="KB200329">
    <property type="protein sequence ID" value="ESP01966.1"/>
    <property type="molecule type" value="Genomic_DNA"/>
</dbReference>
<dbReference type="STRING" id="225164.V4B3L9"/>
<dbReference type="CDD" id="cd21451">
    <property type="entry name" value="DLC-like_TCTEX1D"/>
    <property type="match status" value="1"/>
</dbReference>
<dbReference type="HOGENOM" id="CLU_097204_4_3_1"/>
<protein>
    <recommendedName>
        <fullName evidence="4">Dynein light chain</fullName>
    </recommendedName>
</protein>
<evidence type="ECO:0008006" key="4">
    <source>
        <dbReference type="Google" id="ProtNLM"/>
    </source>
</evidence>
<evidence type="ECO:0000313" key="3">
    <source>
        <dbReference type="Proteomes" id="UP000030746"/>
    </source>
</evidence>
<dbReference type="RefSeq" id="XP_009047124.1">
    <property type="nucleotide sequence ID" value="XM_009048876.1"/>
</dbReference>
<dbReference type="PANTHER" id="PTHR21255:SF23">
    <property type="entry name" value="DYNEIN LIGHT CHAIN"/>
    <property type="match status" value="1"/>
</dbReference>
<dbReference type="Proteomes" id="UP000030746">
    <property type="component" value="Unassembled WGS sequence"/>
</dbReference>
<dbReference type="GO" id="GO:0005868">
    <property type="term" value="C:cytoplasmic dynein complex"/>
    <property type="evidence" value="ECO:0007669"/>
    <property type="project" value="TreeGrafter"/>
</dbReference>
<organism evidence="2 3">
    <name type="scientific">Lottia gigantea</name>
    <name type="common">Giant owl limpet</name>
    <dbReference type="NCBI Taxonomy" id="225164"/>
    <lineage>
        <taxon>Eukaryota</taxon>
        <taxon>Metazoa</taxon>
        <taxon>Spiralia</taxon>
        <taxon>Lophotrochozoa</taxon>
        <taxon>Mollusca</taxon>
        <taxon>Gastropoda</taxon>
        <taxon>Patellogastropoda</taxon>
        <taxon>Lottioidea</taxon>
        <taxon>Lottiidae</taxon>
        <taxon>Lottia</taxon>
    </lineage>
</organism>
<dbReference type="OMA" id="YMASRCL"/>
<dbReference type="PANTHER" id="PTHR21255">
    <property type="entry name" value="T-COMPLEX-ASSOCIATED-TESTIS-EXPRESSED 1/ DYNEIN LIGHT CHAIN"/>
    <property type="match status" value="1"/>
</dbReference>
<dbReference type="GO" id="GO:0005737">
    <property type="term" value="C:cytoplasm"/>
    <property type="evidence" value="ECO:0007669"/>
    <property type="project" value="TreeGrafter"/>
</dbReference>
<comment type="similarity">
    <text evidence="1">Belongs to the dynein light chain Tctex-type family.</text>
</comment>
<feature type="non-terminal residue" evidence="2">
    <location>
        <position position="1"/>
    </location>
</feature>
<accession>V4B3L9</accession>